<dbReference type="SUPFAM" id="SSF47807">
    <property type="entry name" value="5' to 3' exonuclease, C-terminal subdomain"/>
    <property type="match status" value="1"/>
</dbReference>
<evidence type="ECO:0000256" key="6">
    <source>
        <dbReference type="ARBA" id="ARBA00022801"/>
    </source>
</evidence>
<keyword evidence="7 13" id="KW-0269">Exonuclease</keyword>
<dbReference type="PRINTS" id="PR00853">
    <property type="entry name" value="XPGRADSUPER"/>
</dbReference>
<comment type="function">
    <text evidence="13">5'-&gt;3' double-stranded DNA exonuclease which may also possess a cryptic 3'-&gt;5' double-stranded DNA exonuclease activity. Functions in DNA mismatch repair.</text>
</comment>
<comment type="caution">
    <text evidence="16">The sequence shown here is derived from an EMBL/GenBank/DDBJ whole genome shotgun (WGS) entry which is preliminary data.</text>
</comment>
<dbReference type="InterPro" id="IPR008918">
    <property type="entry name" value="HhH2"/>
</dbReference>
<proteinExistence type="inferred from homology"/>
<dbReference type="Gene3D" id="1.10.150.20">
    <property type="entry name" value="5' to 3' exonuclease, C-terminal subdomain"/>
    <property type="match status" value="1"/>
</dbReference>
<organism evidence="16 17">
    <name type="scientific">Basidiobolus ranarum</name>
    <dbReference type="NCBI Taxonomy" id="34480"/>
    <lineage>
        <taxon>Eukaryota</taxon>
        <taxon>Fungi</taxon>
        <taxon>Fungi incertae sedis</taxon>
        <taxon>Zoopagomycota</taxon>
        <taxon>Entomophthoromycotina</taxon>
        <taxon>Basidiobolomycetes</taxon>
        <taxon>Basidiobolales</taxon>
        <taxon>Basidiobolaceae</taxon>
        <taxon>Basidiobolus</taxon>
    </lineage>
</organism>
<reference evidence="16 17" key="1">
    <citation type="submission" date="2023-04" db="EMBL/GenBank/DDBJ databases">
        <title>Genome of Basidiobolus ranarum AG-B5.</title>
        <authorList>
            <person name="Stajich J.E."/>
            <person name="Carter-House D."/>
            <person name="Gryganskyi A."/>
        </authorList>
    </citation>
    <scope>NUCLEOTIDE SEQUENCE [LARGE SCALE GENOMIC DNA]</scope>
    <source>
        <strain evidence="16 17">AG-B5</strain>
    </source>
</reference>
<evidence type="ECO:0000256" key="12">
    <source>
        <dbReference type="ARBA" id="ARBA00023242"/>
    </source>
</evidence>
<comment type="subcellular location">
    <subcellularLocation>
        <location evidence="1 13">Nucleus</location>
    </subcellularLocation>
</comment>
<keyword evidence="5 13" id="KW-0227">DNA damage</keyword>
<keyword evidence="10 13" id="KW-0238">DNA-binding</keyword>
<keyword evidence="11 13" id="KW-0234">DNA repair</keyword>
<keyword evidence="3 13" id="KW-0540">Nuclease</keyword>
<evidence type="ECO:0000256" key="2">
    <source>
        <dbReference type="ARBA" id="ARBA00010563"/>
    </source>
</evidence>
<keyword evidence="12 13" id="KW-0539">Nucleus</keyword>
<keyword evidence="4 13" id="KW-0479">Metal-binding</keyword>
<dbReference type="InterPro" id="IPR019974">
    <property type="entry name" value="XPG_CS"/>
</dbReference>
<evidence type="ECO:0000256" key="8">
    <source>
        <dbReference type="ARBA" id="ARBA00022842"/>
    </source>
</evidence>
<dbReference type="Pfam" id="PF00752">
    <property type="entry name" value="XPG_N"/>
    <property type="match status" value="1"/>
</dbReference>
<dbReference type="SMART" id="SM00279">
    <property type="entry name" value="HhH2"/>
    <property type="match status" value="1"/>
</dbReference>
<dbReference type="Gene3D" id="3.40.50.1010">
    <property type="entry name" value="5'-nuclease"/>
    <property type="match status" value="1"/>
</dbReference>
<dbReference type="InterPro" id="IPR044752">
    <property type="entry name" value="PIN-like_EXO1"/>
</dbReference>
<keyword evidence="8 13" id="KW-0460">Magnesium</keyword>
<dbReference type="SMART" id="SM00484">
    <property type="entry name" value="XPGI"/>
    <property type="match status" value="1"/>
</dbReference>
<dbReference type="CDD" id="cd09908">
    <property type="entry name" value="H3TH_EXO1"/>
    <property type="match status" value="1"/>
</dbReference>
<keyword evidence="9 13" id="KW-0267">Excision nuclease</keyword>
<dbReference type="Pfam" id="PF00867">
    <property type="entry name" value="XPG_I"/>
    <property type="match status" value="1"/>
</dbReference>
<dbReference type="PANTHER" id="PTHR11081:SF8">
    <property type="entry name" value="EXONUCLEASE 1"/>
    <property type="match status" value="1"/>
</dbReference>
<dbReference type="EMBL" id="JASJQH010000122">
    <property type="protein sequence ID" value="KAK9766811.1"/>
    <property type="molecule type" value="Genomic_DNA"/>
</dbReference>
<evidence type="ECO:0000313" key="16">
    <source>
        <dbReference type="EMBL" id="KAK9766811.1"/>
    </source>
</evidence>
<comment type="cofactor">
    <cofactor evidence="13">
        <name>Mg(2+)</name>
        <dbReference type="ChEBI" id="CHEBI:18420"/>
    </cofactor>
    <text evidence="13">Binds 2 magnesium ions per subunit. They probably participate in the reaction catalyzed by the enzyme. May bind an additional third magnesium ion after substrate binding.</text>
</comment>
<dbReference type="InterPro" id="IPR006085">
    <property type="entry name" value="XPG_DNA_repair_N"/>
</dbReference>
<name>A0ABR2WZF6_9FUNG</name>
<dbReference type="InterPro" id="IPR036279">
    <property type="entry name" value="5-3_exonuclease_C_sf"/>
</dbReference>
<evidence type="ECO:0000256" key="11">
    <source>
        <dbReference type="ARBA" id="ARBA00023204"/>
    </source>
</evidence>
<evidence type="ECO:0000256" key="13">
    <source>
        <dbReference type="RuleBase" id="RU910737"/>
    </source>
</evidence>
<dbReference type="InterPro" id="IPR037315">
    <property type="entry name" value="EXO1_H3TH"/>
</dbReference>
<evidence type="ECO:0000259" key="14">
    <source>
        <dbReference type="SMART" id="SM00484"/>
    </source>
</evidence>
<evidence type="ECO:0000256" key="3">
    <source>
        <dbReference type="ARBA" id="ARBA00022722"/>
    </source>
</evidence>
<gene>
    <name evidence="16" type="ORF">K7432_003832</name>
</gene>
<feature type="domain" description="XPG-I" evidence="14">
    <location>
        <begin position="138"/>
        <end position="209"/>
    </location>
</feature>
<dbReference type="InterPro" id="IPR006086">
    <property type="entry name" value="XPG-I_dom"/>
</dbReference>
<keyword evidence="17" id="KW-1185">Reference proteome</keyword>
<evidence type="ECO:0000313" key="17">
    <source>
        <dbReference type="Proteomes" id="UP001479436"/>
    </source>
</evidence>
<dbReference type="PANTHER" id="PTHR11081">
    <property type="entry name" value="FLAP ENDONUCLEASE FAMILY MEMBER"/>
    <property type="match status" value="1"/>
</dbReference>
<evidence type="ECO:0000256" key="7">
    <source>
        <dbReference type="ARBA" id="ARBA00022839"/>
    </source>
</evidence>
<feature type="domain" description="XPG N-terminal" evidence="15">
    <location>
        <begin position="1"/>
        <end position="99"/>
    </location>
</feature>
<dbReference type="Proteomes" id="UP001479436">
    <property type="component" value="Unassembled WGS sequence"/>
</dbReference>
<keyword evidence="13" id="KW-0228">DNA excision</keyword>
<dbReference type="InterPro" id="IPR029060">
    <property type="entry name" value="PIN-like_dom_sf"/>
</dbReference>
<evidence type="ECO:0000256" key="1">
    <source>
        <dbReference type="ARBA" id="ARBA00004123"/>
    </source>
</evidence>
<dbReference type="SMART" id="SM00485">
    <property type="entry name" value="XPGN"/>
    <property type="match status" value="1"/>
</dbReference>
<dbReference type="SUPFAM" id="SSF88723">
    <property type="entry name" value="PIN domain-like"/>
    <property type="match status" value="1"/>
</dbReference>
<evidence type="ECO:0000256" key="4">
    <source>
        <dbReference type="ARBA" id="ARBA00022723"/>
    </source>
</evidence>
<evidence type="ECO:0000256" key="9">
    <source>
        <dbReference type="ARBA" id="ARBA00022881"/>
    </source>
</evidence>
<dbReference type="CDD" id="cd09857">
    <property type="entry name" value="PIN_EXO1"/>
    <property type="match status" value="1"/>
</dbReference>
<accession>A0ABR2WZF6</accession>
<comment type="similarity">
    <text evidence="2 13">Belongs to the XPG/RAD2 endonuclease family. EXO1 subfamily.</text>
</comment>
<sequence length="675" mass="75923">MGISGLLPLLKPIQQKTHLSTYAGQTLAVDAYVWLHKGAFSCAKELCLNEPTKKYVTYCMNKIKLLRSFGIKPLLVFDGGLLPSKLTTEFDRSSSRSANRSKAIALYNSGKKTEAMDYFQKCVDITPQMAYQLIKSLQEEEVEFIVAPYEADAQLAYLDKIGRVSGVITEDSDLLVYGCKCVILKLDHQGNAIEIRVENLQKMNSVFSGWSHSQFRQMCILSGCDYLKSIPGMGLKTAHKYFQKYHVFERVIRILRLEGSLKIPVDYEQKFQRAELTFLHQQVYCPEAMGLVPLNPIEEGLDLIIVDFIGKRLSSNIAKDIATGIIDPISLEPYVEFETTVTQKNKITNQLNFFTPKPRKSGCFESMVLKSMKGSTNIHCILDKSNSEPRRTNISSAKIFSKSTPTRKSKIITINTPERSAFFKPVNTSKHLETSIDSGLLRLDEQMNEILDNSTTGGVTESELESESIPNEIENNQYSNMLGNIEDSEKIFDNFTPNRNSNSNTEYYFAANDSPTPVRTRTWSCEKSIAPTTAPPPLKEILSVKRCITDLEVETEESDFDRSQHRLQQVAKSLRAKFARTECDSPSPVKRHASMTLDSEPKEVLTRSKSTLGFDDTNVEKCAILNTDPPSITAYDTTPRTPIRKTKEIAQLCGNSPILVSSSQKLENFRFKAKA</sequence>
<keyword evidence="6 13" id="KW-0378">Hydrolase</keyword>
<evidence type="ECO:0000259" key="15">
    <source>
        <dbReference type="SMART" id="SM00485"/>
    </source>
</evidence>
<dbReference type="InterPro" id="IPR006084">
    <property type="entry name" value="XPG/Rad2"/>
</dbReference>
<evidence type="ECO:0000256" key="5">
    <source>
        <dbReference type="ARBA" id="ARBA00022763"/>
    </source>
</evidence>
<dbReference type="PROSITE" id="PS00841">
    <property type="entry name" value="XPG_1"/>
    <property type="match status" value="1"/>
</dbReference>
<protein>
    <recommendedName>
        <fullName evidence="13">Exonuclease 1</fullName>
        <ecNumber evidence="13">3.1.-.-</ecNumber>
    </recommendedName>
</protein>
<evidence type="ECO:0000256" key="10">
    <source>
        <dbReference type="ARBA" id="ARBA00023125"/>
    </source>
</evidence>
<dbReference type="EC" id="3.1.-.-" evidence="13"/>